<dbReference type="InterPro" id="IPR018168">
    <property type="entry name" value="Ubi_Hdrlase_CS"/>
</dbReference>
<dbReference type="GO" id="GO:0016712">
    <property type="term" value="F:oxidoreductase activity, acting on paired donors, with incorporation or reduction of molecular oxygen, reduced flavin or flavoprotein as one donor, and incorporation of one atom of oxygen"/>
    <property type="evidence" value="ECO:0007669"/>
    <property type="project" value="UniProtKB-UniRule"/>
</dbReference>
<evidence type="ECO:0000256" key="2">
    <source>
        <dbReference type="ARBA" id="ARBA00005349"/>
    </source>
</evidence>
<dbReference type="Gene3D" id="3.50.50.60">
    <property type="entry name" value="FAD/NAD(P)-binding domain"/>
    <property type="match status" value="2"/>
</dbReference>
<evidence type="ECO:0000256" key="1">
    <source>
        <dbReference type="ARBA" id="ARBA00001974"/>
    </source>
</evidence>
<dbReference type="PANTHER" id="PTHR43876">
    <property type="entry name" value="UBIQUINONE BIOSYNTHESIS MONOOXYGENASE COQ6, MITOCHONDRIAL"/>
    <property type="match status" value="1"/>
</dbReference>
<keyword evidence="4 11" id="KW-0831">Ubiquinone biosynthesis</keyword>
<comment type="catalytic activity">
    <reaction evidence="11">
        <text>a 4-hydroxy-3-(all-trans-polyprenyl)benzoate + 2 reduced [2Fe-2S]-[ferredoxin] + O2 + 2 H(+) = a 3,4-dihydroxy-5-(all-trans-polyprenyl)benzoate + 2 oxidized [2Fe-2S]-[ferredoxin] + H2O</text>
        <dbReference type="Rhea" id="RHEA:81195"/>
        <dbReference type="Rhea" id="RHEA-COMP:9514"/>
        <dbReference type="Rhea" id="RHEA-COMP:10000"/>
        <dbReference type="Rhea" id="RHEA-COMP:10001"/>
        <dbReference type="Rhea" id="RHEA-COMP:10930"/>
        <dbReference type="ChEBI" id="CHEBI:15377"/>
        <dbReference type="ChEBI" id="CHEBI:15378"/>
        <dbReference type="ChEBI" id="CHEBI:15379"/>
        <dbReference type="ChEBI" id="CHEBI:33737"/>
        <dbReference type="ChEBI" id="CHEBI:33738"/>
        <dbReference type="ChEBI" id="CHEBI:64694"/>
        <dbReference type="ChEBI" id="CHEBI:78396"/>
        <dbReference type="EC" id="1.14.15.45"/>
    </reaction>
</comment>
<dbReference type="GO" id="GO:0031314">
    <property type="term" value="C:extrinsic component of mitochondrial inner membrane"/>
    <property type="evidence" value="ECO:0007669"/>
    <property type="project" value="UniProtKB-UniRule"/>
</dbReference>
<dbReference type="InterPro" id="IPR002938">
    <property type="entry name" value="FAD-bd"/>
</dbReference>
<protein>
    <recommendedName>
        <fullName evidence="11">Ubiquinone biosynthesis monooxygenase COQ6, mitochondrial</fullName>
        <ecNumber evidence="11">1.14.15.45</ecNumber>
    </recommendedName>
    <alternativeName>
        <fullName evidence="11">2-methoxy-6-polyprenolphenol 4-hydroxylase</fullName>
        <ecNumber evidence="11">1.14.15.46</ecNumber>
    </alternativeName>
</protein>
<dbReference type="SUPFAM" id="SSF51905">
    <property type="entry name" value="FAD/NAD(P)-binding domain"/>
    <property type="match status" value="1"/>
</dbReference>
<accession>A0A4Y7Q8C0</accession>
<keyword evidence="6 11" id="KW-0274">FAD</keyword>
<dbReference type="InterPro" id="IPR010971">
    <property type="entry name" value="UbiH/COQ6"/>
</dbReference>
<organism evidence="13 14">
    <name type="scientific">Rickenella mellea</name>
    <dbReference type="NCBI Taxonomy" id="50990"/>
    <lineage>
        <taxon>Eukaryota</taxon>
        <taxon>Fungi</taxon>
        <taxon>Dikarya</taxon>
        <taxon>Basidiomycota</taxon>
        <taxon>Agaricomycotina</taxon>
        <taxon>Agaricomycetes</taxon>
        <taxon>Hymenochaetales</taxon>
        <taxon>Rickenellaceae</taxon>
        <taxon>Rickenella</taxon>
    </lineage>
</organism>
<dbReference type="AlphaFoldDB" id="A0A4Y7Q8C0"/>
<evidence type="ECO:0000256" key="3">
    <source>
        <dbReference type="ARBA" id="ARBA00022630"/>
    </source>
</evidence>
<evidence type="ECO:0000256" key="5">
    <source>
        <dbReference type="ARBA" id="ARBA00022792"/>
    </source>
</evidence>
<dbReference type="PANTHER" id="PTHR43876:SF7">
    <property type="entry name" value="UBIQUINONE BIOSYNTHESIS MONOOXYGENASE COQ6, MITOCHONDRIAL"/>
    <property type="match status" value="1"/>
</dbReference>
<comment type="similarity">
    <text evidence="2 11">Belongs to the UbiH/COQ6 family.</text>
</comment>
<comment type="cofactor">
    <cofactor evidence="1 11">
        <name>FAD</name>
        <dbReference type="ChEBI" id="CHEBI:57692"/>
    </cofactor>
</comment>
<keyword evidence="5 11" id="KW-0999">Mitochondrion inner membrane</keyword>
<comment type="function">
    <text evidence="11">FAD-dependent monooxygenase required for two non-consecutive steps during ubiquinone biosynthesis. Required for the C5-ring hydroxylation during ubiquinone biosynthesis by catalyzing the hydroxylation of 4-hydroxy-3-(all-trans-polyprenyl)benzoic acid to 3,4-dihydroxy-5-(all-trans-polyprenyl)benzoic acid. Also acts downstream of coq4, for the C1-hydroxylation during ubiquinone biosynthesis by catalyzing the hydroxylation of 2-methoxy-6-(all-trans-polyprenyl)phenol to 2-methoxy-6-(all-trans-polyprenyl)benzene-1,4-diol. The electrons required for the hydroxylation reaction are funneled indirectly to coq6 from NADPH via a ferredoxin/ferredoxin reductase system.</text>
</comment>
<dbReference type="OrthoDB" id="683240at2759"/>
<comment type="subcellular location">
    <subcellularLocation>
        <location evidence="11">Mitochondrion inner membrane</location>
        <topology evidence="11">Peripheral membrane protein</topology>
        <orientation evidence="11">Matrix side</orientation>
    </subcellularLocation>
</comment>
<dbReference type="GO" id="GO:0120538">
    <property type="term" value="F:2-methoxy-6-polyprenolphenol 4-hydroxylase activity"/>
    <property type="evidence" value="ECO:0007669"/>
    <property type="project" value="UniProtKB-EC"/>
</dbReference>
<dbReference type="PROSITE" id="PS01304">
    <property type="entry name" value="UBIH"/>
    <property type="match status" value="1"/>
</dbReference>
<evidence type="ECO:0000313" key="14">
    <source>
        <dbReference type="Proteomes" id="UP000294933"/>
    </source>
</evidence>
<dbReference type="EMBL" id="ML170168">
    <property type="protein sequence ID" value="TDL23907.1"/>
    <property type="molecule type" value="Genomic_DNA"/>
</dbReference>
<keyword evidence="8 11" id="KW-0503">Monooxygenase</keyword>
<dbReference type="HAMAP" id="MF_03193">
    <property type="entry name" value="COQ6_monooxygenase"/>
    <property type="match status" value="1"/>
</dbReference>
<comment type="catalytic activity">
    <reaction evidence="11">
        <text>a 2-methoxy-6-(all-trans-polyprenyl)phenol + 2 reduced [2Fe-2S]-[ferredoxin] + O2 + 2 H(+) = a 2-methoxy-6-(all-trans-polyprenyl)benzene-1,4-diol + 2 oxidized [2Fe-2S]-[ferredoxin] + H2O</text>
        <dbReference type="Rhea" id="RHEA:81183"/>
        <dbReference type="Rhea" id="RHEA-COMP:9551"/>
        <dbReference type="Rhea" id="RHEA-COMP:10000"/>
        <dbReference type="Rhea" id="RHEA-COMP:10001"/>
        <dbReference type="Rhea" id="RHEA-COMP:10858"/>
        <dbReference type="ChEBI" id="CHEBI:15377"/>
        <dbReference type="ChEBI" id="CHEBI:15378"/>
        <dbReference type="ChEBI" id="CHEBI:15379"/>
        <dbReference type="ChEBI" id="CHEBI:33737"/>
        <dbReference type="ChEBI" id="CHEBI:33738"/>
        <dbReference type="ChEBI" id="CHEBI:62731"/>
        <dbReference type="ChEBI" id="CHEBI:84166"/>
        <dbReference type="EC" id="1.14.15.46"/>
    </reaction>
</comment>
<keyword evidence="3 11" id="KW-0285">Flavoprotein</keyword>
<keyword evidence="14" id="KW-1185">Reference proteome</keyword>
<dbReference type="EC" id="1.14.15.46" evidence="11"/>
<evidence type="ECO:0000256" key="9">
    <source>
        <dbReference type="ARBA" id="ARBA00023128"/>
    </source>
</evidence>
<dbReference type="Pfam" id="PF01494">
    <property type="entry name" value="FAD_binding_3"/>
    <property type="match status" value="2"/>
</dbReference>
<evidence type="ECO:0000259" key="12">
    <source>
        <dbReference type="Pfam" id="PF01494"/>
    </source>
</evidence>
<comment type="pathway">
    <text evidence="11">Cofactor biosynthesis; ubiquinone biosynthesis.</text>
</comment>
<keyword evidence="9 11" id="KW-0496">Mitochondrion</keyword>
<gene>
    <name evidence="11" type="primary">COQ6</name>
    <name evidence="13" type="ORF">BD410DRAFT_786578</name>
</gene>
<dbReference type="InterPro" id="IPR051205">
    <property type="entry name" value="UbiH/COQ6_monooxygenase"/>
</dbReference>
<evidence type="ECO:0000256" key="10">
    <source>
        <dbReference type="ARBA" id="ARBA00023136"/>
    </source>
</evidence>
<dbReference type="NCBIfam" id="TIGR01988">
    <property type="entry name" value="Ubi-OHases"/>
    <property type="match status" value="1"/>
</dbReference>
<dbReference type="PRINTS" id="PR00420">
    <property type="entry name" value="RNGMNOXGNASE"/>
</dbReference>
<keyword evidence="13" id="KW-0830">Ubiquinone</keyword>
<keyword evidence="10 11" id="KW-0472">Membrane</keyword>
<evidence type="ECO:0000256" key="6">
    <source>
        <dbReference type="ARBA" id="ARBA00022827"/>
    </source>
</evidence>
<dbReference type="STRING" id="50990.A0A4Y7Q8C0"/>
<dbReference type="UniPathway" id="UPA00232"/>
<reference evidence="13 14" key="1">
    <citation type="submission" date="2018-06" db="EMBL/GenBank/DDBJ databases">
        <title>A transcriptomic atlas of mushroom development highlights an independent origin of complex multicellularity.</title>
        <authorList>
            <consortium name="DOE Joint Genome Institute"/>
            <person name="Krizsan K."/>
            <person name="Almasi E."/>
            <person name="Merenyi Z."/>
            <person name="Sahu N."/>
            <person name="Viragh M."/>
            <person name="Koszo T."/>
            <person name="Mondo S."/>
            <person name="Kiss B."/>
            <person name="Balint B."/>
            <person name="Kues U."/>
            <person name="Barry K."/>
            <person name="Hegedus J.C."/>
            <person name="Henrissat B."/>
            <person name="Johnson J."/>
            <person name="Lipzen A."/>
            <person name="Ohm R."/>
            <person name="Nagy I."/>
            <person name="Pangilinan J."/>
            <person name="Yan J."/>
            <person name="Xiong Y."/>
            <person name="Grigoriev I.V."/>
            <person name="Hibbett D.S."/>
            <person name="Nagy L.G."/>
        </authorList>
    </citation>
    <scope>NUCLEOTIDE SEQUENCE [LARGE SCALE GENOMIC DNA]</scope>
    <source>
        <strain evidence="13 14">SZMC22713</strain>
    </source>
</reference>
<evidence type="ECO:0000256" key="4">
    <source>
        <dbReference type="ARBA" id="ARBA00022688"/>
    </source>
</evidence>
<dbReference type="Proteomes" id="UP000294933">
    <property type="component" value="Unassembled WGS sequence"/>
</dbReference>
<evidence type="ECO:0000313" key="13">
    <source>
        <dbReference type="EMBL" id="TDL23907.1"/>
    </source>
</evidence>
<dbReference type="InterPro" id="IPR000689">
    <property type="entry name" value="UbQ_mOase_COQ6"/>
</dbReference>
<dbReference type="GO" id="GO:0071949">
    <property type="term" value="F:FAD binding"/>
    <property type="evidence" value="ECO:0007669"/>
    <property type="project" value="InterPro"/>
</dbReference>
<evidence type="ECO:0000256" key="7">
    <source>
        <dbReference type="ARBA" id="ARBA00023002"/>
    </source>
</evidence>
<keyword evidence="7 11" id="KW-0560">Oxidoreductase</keyword>
<sequence length="578" mass="62470">MPCRLTPLIRRAVLSKGRHRQSRRLFATHSNNDEWDIVIVGGGPNGLALASALVASQPIRESLRIALVEAADLDKVRQWTPDSDTYSNRVSSITNASKDFMQKIGCWTHVDRHRTNPIAEMQVWDGVSDSRITFSASDMKHQVNAEIDGVKAIAHMTENLNIQCGLLRNLAERGAVSIIDKVKVSQIVREQKEGGGWPLVHTSDGRVLRTRLLVGADGFNSPVRAYAGIESFGWSYDTRAIVATLFHPPRGLGLHVPNTTAYQRFLPTGPIAFLPLTSTASSLVWSTKPDLAEAISKSDPAVLATMVNAAFRLPEISMRHLHHFLLGETATIDALLEEVRWRERSHDIDPHSAYSTFTSTSQDGIPPGDYDSIPPIVTSIQPGSIASFPIRFNHAESYIGESDEGARTALIGDAAHTIHPLAGQGLNMGLADADALAACVHNAVVLGNDIGSRTALIPYARARYFENHKLLAATDKLHKLYSTTLGPVVWARSVGLEVVNELDSVKEALMMSAGGNSSSSYDPSPANRSNAGDSLWPMAARGVEVLSGTFDTAKLVGKGLGGLAASNVTKLLSSYAKR</sequence>
<dbReference type="InterPro" id="IPR036188">
    <property type="entry name" value="FAD/NAD-bd_sf"/>
</dbReference>
<feature type="domain" description="FAD-binding" evidence="12">
    <location>
        <begin position="35"/>
        <end position="292"/>
    </location>
</feature>
<evidence type="ECO:0000256" key="8">
    <source>
        <dbReference type="ARBA" id="ARBA00023033"/>
    </source>
</evidence>
<name>A0A4Y7Q8C0_9AGAM</name>
<dbReference type="VEuPathDB" id="FungiDB:BD410DRAFT_786578"/>
<dbReference type="GO" id="GO:0106364">
    <property type="term" value="F:4-hydroxy-3-all-trans-polyprenylbenzoate oxygenase activity"/>
    <property type="evidence" value="ECO:0007669"/>
    <property type="project" value="UniProtKB-EC"/>
</dbReference>
<proteinExistence type="inferred from homology"/>
<feature type="domain" description="FAD-binding" evidence="12">
    <location>
        <begin position="392"/>
        <end position="437"/>
    </location>
</feature>
<dbReference type="FunFam" id="3.50.50.60:FF:000021">
    <property type="entry name" value="Ubiquinone biosynthesis monooxygenase COQ6"/>
    <property type="match status" value="1"/>
</dbReference>
<evidence type="ECO:0000256" key="11">
    <source>
        <dbReference type="HAMAP-Rule" id="MF_03193"/>
    </source>
</evidence>
<dbReference type="EC" id="1.14.15.45" evidence="11"/>
<comment type="subunit">
    <text evidence="11">Component of a multi-subunit COQ enzyme complex, composed of at least COQ3, COQ4, COQ5, COQ6, COQ7 and COQ9.</text>
</comment>